<dbReference type="Gene3D" id="3.40.50.300">
    <property type="entry name" value="P-loop containing nucleotide triphosphate hydrolases"/>
    <property type="match status" value="1"/>
</dbReference>
<keyword evidence="3" id="KW-1185">Reference proteome</keyword>
<accession>A0ABS3VJY1</accession>
<organism evidence="2 3">
    <name type="scientific">Micromonospora echinofusca</name>
    <dbReference type="NCBI Taxonomy" id="47858"/>
    <lineage>
        <taxon>Bacteria</taxon>
        <taxon>Bacillati</taxon>
        <taxon>Actinomycetota</taxon>
        <taxon>Actinomycetes</taxon>
        <taxon>Micromonosporales</taxon>
        <taxon>Micromonosporaceae</taxon>
        <taxon>Micromonospora</taxon>
    </lineage>
</organism>
<proteinExistence type="predicted"/>
<dbReference type="PANTHER" id="PTHR19959">
    <property type="entry name" value="KINESIN LIGHT CHAIN"/>
    <property type="match status" value="1"/>
</dbReference>
<dbReference type="RefSeq" id="WP_208811021.1">
    <property type="nucleotide sequence ID" value="NZ_WVUH01000007.1"/>
</dbReference>
<feature type="region of interest" description="Disordered" evidence="1">
    <location>
        <begin position="1"/>
        <end position="39"/>
    </location>
</feature>
<gene>
    <name evidence="2" type="ORF">GSF22_02260</name>
</gene>
<evidence type="ECO:0000313" key="3">
    <source>
        <dbReference type="Proteomes" id="UP000823521"/>
    </source>
</evidence>
<dbReference type="Pfam" id="PF13374">
    <property type="entry name" value="TPR_10"/>
    <property type="match status" value="2"/>
</dbReference>
<reference evidence="2 3" key="1">
    <citation type="submission" date="2019-12" db="EMBL/GenBank/DDBJ databases">
        <title>Whole genome sequencing of endophytic Actinobacterium Micromonospora sp. MPMI6T.</title>
        <authorList>
            <person name="Evv R."/>
            <person name="Podile A.R."/>
        </authorList>
    </citation>
    <scope>NUCLEOTIDE SEQUENCE [LARGE SCALE GENOMIC DNA]</scope>
    <source>
        <strain evidence="2 3">MPMI6</strain>
    </source>
</reference>
<dbReference type="Gene3D" id="1.25.40.10">
    <property type="entry name" value="Tetratricopeptide repeat domain"/>
    <property type="match status" value="5"/>
</dbReference>
<evidence type="ECO:0000313" key="2">
    <source>
        <dbReference type="EMBL" id="MBO4204834.1"/>
    </source>
</evidence>
<dbReference type="SMART" id="SM00028">
    <property type="entry name" value="TPR"/>
    <property type="match status" value="9"/>
</dbReference>
<dbReference type="InterPro" id="IPR027417">
    <property type="entry name" value="P-loop_NTPase"/>
</dbReference>
<dbReference type="Proteomes" id="UP000823521">
    <property type="component" value="Unassembled WGS sequence"/>
</dbReference>
<sequence length="1587" mass="169593">MAWFPRWRRQGADHPAGDDPAAGRPDRAAPDPPAPASAVQAPAGFAYQVSGADAHLFGDATPVYVLRRHTAPTPVDDAAWLRAAPSRMLNARFVIVPFTGRDGERDDLRTWCLDGPGRAVRWLHGPGGQGKTRLAGQVAADMAALGWLVVTASHTPGVVESPPGHQDLRTGGAAGLLVLVDYADRWPTTHLAWLFGNRLLDRADLPVRVLLVARTVDPWPAVRALAEQRDATTSAQFLTPLPDDGTVRAAMFTAARDSFARRYGLTDADRIGPPAGLDGADLGLTLALHMAALVAVDGYATGARVPDDPAGLTGYLLDREHLHWANRYGDGTHDLDPQRRGHRTPPEVMNQVVFVAALTGAVRRRTGRELVRRILPGVKPKRTLADHAACYPPAAPDTVLEPIYPDRLAEDFLALTLPGHDAAYPAQPWATGHATSVLRPDDAVSTVGHPDRALIMLAEAAGRWPHVGGRYLYPLLRDDPRLAVRAGGPALTGVVALTDVPVDVLTGIEALLPEEQHAEFDVAAAIVAERLAAHRMTVVADPAEQAELQLNLGYRLGNAGRWDDAHAATAEAVRRYRELVAAGRPQLRIDLAYALNNLTGALARQARHDAALATAEEAVTIVRDLAGQDPDTYRLDLAAVLGAQALTLRAVGRSDEALTAIREANRIHRSSGGATSTDRLADLARTTGNLAIIQREAGRMAKAAASARRAVRLYRRLARADPAGFVPQQAMATVNHAAVLLQMGRWPEALSAAEEAVGLYRRLAAQNPAGYDADLALAVHNVGAIRLELGQFDAASTATDEATDRYRRLDAAHPGRYRAELARTLANRTAVLLGQDRAEPAVTVGTEAVRLYRRLVADNPAPHTADFGSLLANLAAALAELDRASEAVAVSDEAVALYRRLVAADPARHRPRLANTLGVYARVRLDLDRHEEAYAAAQEAAGHYRALGPADNPAHALGLARSLLAAAQSANRLDRPESAAAAATEARELLRPLSTEQPAFRPDLVAAGMLLGAARSAMGQWSAARDAADEAYRLGLAPGDARARAILDELADVYDAVQRGTAGAGLRAESVEAARYALALRRILPDTSPAGLARAVAIAATRLFEADAAEEALELAREGVERYRPLADGDPGTHRAHLAFVSATLGRIRYRLGHFAEAAAAAAEAVAIYRDQVGHEPDTRLAQLARELYNLAIARHAAGEPAAGSAAVEAVEAFRRLAVADPAAWRPSVAQALAGLAAVRSAAGDTDAARVHLDEAVTLFRSVPTDNLAVRGEFAAVLHNRSILTTGSGDWAERSVFNAEAVALSRDLLDRDPSPARLMALARALELTWLLATGDRRPADAESAVAELVDVYRRLVATQPRLYRPVLARILGAHAGLLAQVGRPEEALPAAREAVELAREALTTAPPVLPPGTPGPPVLLANMLEALTVVWQALHRPEDALTASAEAVRRRRALHRQDPQRHEVPLVATLRIRFTSLTGARRWNEALTLGAEIVERYRSLAETDPVAYRPQLALLLWGTTRAHLDGGLDLDRAVDVAEECVDLYRELATADPAGYTAFLDIASTTRDELTTRLGHADDPAPTGDGPQ</sequence>
<dbReference type="PANTHER" id="PTHR19959:SF119">
    <property type="entry name" value="FUNGAL LIPASE-LIKE DOMAIN-CONTAINING PROTEIN"/>
    <property type="match status" value="1"/>
</dbReference>
<dbReference type="InterPro" id="IPR011990">
    <property type="entry name" value="TPR-like_helical_dom_sf"/>
</dbReference>
<dbReference type="EMBL" id="WVUH01000007">
    <property type="protein sequence ID" value="MBO4204834.1"/>
    <property type="molecule type" value="Genomic_DNA"/>
</dbReference>
<dbReference type="SUPFAM" id="SSF48452">
    <property type="entry name" value="TPR-like"/>
    <property type="match status" value="6"/>
</dbReference>
<dbReference type="InterPro" id="IPR019734">
    <property type="entry name" value="TPR_rpt"/>
</dbReference>
<comment type="caution">
    <text evidence="2">The sequence shown here is derived from an EMBL/GenBank/DDBJ whole genome shotgun (WGS) entry which is preliminary data.</text>
</comment>
<evidence type="ECO:0000256" key="1">
    <source>
        <dbReference type="SAM" id="MobiDB-lite"/>
    </source>
</evidence>
<protein>
    <submittedName>
        <fullName evidence="2">Tetratricopeptide repeat protein</fullName>
    </submittedName>
</protein>
<name>A0ABS3VJY1_MICEH</name>